<organism evidence="2 3">
    <name type="scientific">Sphaeroforma arctica JP610</name>
    <dbReference type="NCBI Taxonomy" id="667725"/>
    <lineage>
        <taxon>Eukaryota</taxon>
        <taxon>Ichthyosporea</taxon>
        <taxon>Ichthyophonida</taxon>
        <taxon>Sphaeroforma</taxon>
    </lineage>
</organism>
<feature type="compositionally biased region" description="Polar residues" evidence="1">
    <location>
        <begin position="1"/>
        <end position="15"/>
    </location>
</feature>
<feature type="region of interest" description="Disordered" evidence="1">
    <location>
        <begin position="529"/>
        <end position="627"/>
    </location>
</feature>
<reference evidence="2 3" key="1">
    <citation type="submission" date="2011-02" db="EMBL/GenBank/DDBJ databases">
        <title>The Genome Sequence of Sphaeroforma arctica JP610.</title>
        <authorList>
            <consortium name="The Broad Institute Genome Sequencing Platform"/>
            <person name="Russ C."/>
            <person name="Cuomo C."/>
            <person name="Young S.K."/>
            <person name="Zeng Q."/>
            <person name="Gargeya S."/>
            <person name="Alvarado L."/>
            <person name="Berlin A."/>
            <person name="Chapman S.B."/>
            <person name="Chen Z."/>
            <person name="Freedman E."/>
            <person name="Gellesch M."/>
            <person name="Goldberg J."/>
            <person name="Griggs A."/>
            <person name="Gujja S."/>
            <person name="Heilman E."/>
            <person name="Heiman D."/>
            <person name="Howarth C."/>
            <person name="Mehta T."/>
            <person name="Neiman D."/>
            <person name="Pearson M."/>
            <person name="Roberts A."/>
            <person name="Saif S."/>
            <person name="Shea T."/>
            <person name="Shenoy N."/>
            <person name="Sisk P."/>
            <person name="Stolte C."/>
            <person name="Sykes S."/>
            <person name="White J."/>
            <person name="Yandava C."/>
            <person name="Burger G."/>
            <person name="Gray M.W."/>
            <person name="Holland P.W.H."/>
            <person name="King N."/>
            <person name="Lang F.B.F."/>
            <person name="Roger A.J."/>
            <person name="Ruiz-Trillo I."/>
            <person name="Haas B."/>
            <person name="Nusbaum C."/>
            <person name="Birren B."/>
        </authorList>
    </citation>
    <scope>NUCLEOTIDE SEQUENCE [LARGE SCALE GENOMIC DNA]</scope>
    <source>
        <strain evidence="2 3">JP610</strain>
    </source>
</reference>
<sequence>MATHSQGRGSSSVASPHSDEFEASERSSVLAANCQASDNQITEENSISPVAPSGEVGVQVPLENIVTPFLRHNSDGTVAFFAQDPLKTARASSKPVVTIKTNRNVYFDNDEISGVINIQSDSDRVFPNTMALLLCRYAAKNPNLPPREKVCTLHCTKYAVAGSLFVPIGVTKIPFSFITPENVPPSFESRWGDVLWEIRLVHQGSSTPLVTLGKFKFRKASLYYSLPGYRPTSQAERFMYFTGKTLRIEASLANDVISIGDAVDVIVSMHYDTTSGKALPIKKIKGSIMQNLYARKKAIVIMNKEIALENTVMEPKAWLADTVTNADGVTAEKKFSLKPQNVAKAGVQRVKNAQGRVTSILIAPSAVHDGERSTVWLKYEVLLRFVLVGAPDIILKLPYHQQNTRDEAEACGIEDIHERMVFPETEEPPIYASHRRMSVPAYQNLRRGSTDLGNPKHIDGVVEFEQPMLEVDDGSELLSIDQSVEQDKESFSKSAVSPARSMGSMATGGSTGLHDMPTYEELNIEEYCQRSATSSRTASRPTSRPTSRRPSTAFSPTSDRRPSTSSTLADTGKQRRPSVVMGLMELSGLGRSLPDGMNSGSTGSLPRTHSGRPAPVKQRSKSSTLVGMFRRRASSIGQGRSGVAALAAANEEDTEYKSPYFPDGRKQSEADASRVGTGVDIGSSYTSGSRRNFNINVDTPELEDDAAEVDEEIPASYGEEEASGDRGD</sequence>
<feature type="compositionally biased region" description="Acidic residues" evidence="1">
    <location>
        <begin position="700"/>
        <end position="722"/>
    </location>
</feature>
<feature type="region of interest" description="Disordered" evidence="1">
    <location>
        <begin position="646"/>
        <end position="728"/>
    </location>
</feature>
<evidence type="ECO:0000256" key="1">
    <source>
        <dbReference type="SAM" id="MobiDB-lite"/>
    </source>
</evidence>
<feature type="region of interest" description="Disordered" evidence="1">
    <location>
        <begin position="484"/>
        <end position="516"/>
    </location>
</feature>
<dbReference type="Proteomes" id="UP000054560">
    <property type="component" value="Unassembled WGS sequence"/>
</dbReference>
<dbReference type="RefSeq" id="XP_014161114.1">
    <property type="nucleotide sequence ID" value="XM_014305639.1"/>
</dbReference>
<dbReference type="EMBL" id="KQ241618">
    <property type="protein sequence ID" value="KNC87212.1"/>
    <property type="molecule type" value="Genomic_DNA"/>
</dbReference>
<dbReference type="AlphaFoldDB" id="A0A0L0GDW0"/>
<dbReference type="InterPro" id="IPR014752">
    <property type="entry name" value="Arrestin-like_C"/>
</dbReference>
<evidence type="ECO:0000313" key="2">
    <source>
        <dbReference type="EMBL" id="KNC87212.1"/>
    </source>
</evidence>
<name>A0A0L0GDW0_9EUKA</name>
<protein>
    <submittedName>
        <fullName evidence="2">Uncharacterized protein</fullName>
    </submittedName>
</protein>
<proteinExistence type="predicted"/>
<feature type="compositionally biased region" description="Low complexity" evidence="1">
    <location>
        <begin position="530"/>
        <end position="567"/>
    </location>
</feature>
<feature type="compositionally biased region" description="Polar residues" evidence="1">
    <location>
        <begin position="598"/>
        <end position="607"/>
    </location>
</feature>
<feature type="compositionally biased region" description="Polar residues" evidence="1">
    <location>
        <begin position="683"/>
        <end position="697"/>
    </location>
</feature>
<feature type="region of interest" description="Disordered" evidence="1">
    <location>
        <begin position="1"/>
        <end position="28"/>
    </location>
</feature>
<evidence type="ECO:0000313" key="3">
    <source>
        <dbReference type="Proteomes" id="UP000054560"/>
    </source>
</evidence>
<accession>A0A0L0GDW0</accession>
<keyword evidence="3" id="KW-1185">Reference proteome</keyword>
<dbReference type="Gene3D" id="2.60.40.640">
    <property type="match status" value="1"/>
</dbReference>
<dbReference type="GeneID" id="25901152"/>
<gene>
    <name evidence="2" type="ORF">SARC_00648</name>
</gene>
<feature type="compositionally biased region" description="Basic and acidic residues" evidence="1">
    <location>
        <begin position="663"/>
        <end position="672"/>
    </location>
</feature>